<evidence type="ECO:0000313" key="3">
    <source>
        <dbReference type="Proteomes" id="UP000653674"/>
    </source>
</evidence>
<evidence type="ECO:0000313" key="2">
    <source>
        <dbReference type="EMBL" id="GIG73826.1"/>
    </source>
</evidence>
<gene>
    <name evidence="2" type="ORF">Pfl04_22300</name>
</gene>
<reference evidence="2" key="1">
    <citation type="submission" date="2021-01" db="EMBL/GenBank/DDBJ databases">
        <title>Whole genome shotgun sequence of Planosporangium flavigriseum NBRC 105377.</title>
        <authorList>
            <person name="Komaki H."/>
            <person name="Tamura T."/>
        </authorList>
    </citation>
    <scope>NUCLEOTIDE SEQUENCE</scope>
    <source>
        <strain evidence="2">NBRC 105377</strain>
    </source>
</reference>
<evidence type="ECO:0000256" key="1">
    <source>
        <dbReference type="SAM" id="MobiDB-lite"/>
    </source>
</evidence>
<feature type="region of interest" description="Disordered" evidence="1">
    <location>
        <begin position="58"/>
        <end position="84"/>
    </location>
</feature>
<accession>A0A8J3PND4</accession>
<sequence length="84" mass="8931">MTYITPTRPGSSATAYRSTFVQRVMGHQLASTTLNRYTHAPADYDDRVRDALDASADFSLTSGPLKDPGDGEDPGTAGALPART</sequence>
<proteinExistence type="predicted"/>
<keyword evidence="3" id="KW-1185">Reference proteome</keyword>
<protein>
    <recommendedName>
        <fullName evidence="4">Phage integrase family protein</fullName>
    </recommendedName>
</protein>
<dbReference type="AlphaFoldDB" id="A0A8J3PND4"/>
<comment type="caution">
    <text evidence="2">The sequence shown here is derived from an EMBL/GenBank/DDBJ whole genome shotgun (WGS) entry which is preliminary data.</text>
</comment>
<dbReference type="Proteomes" id="UP000653674">
    <property type="component" value="Unassembled WGS sequence"/>
</dbReference>
<organism evidence="2 3">
    <name type="scientific">Planosporangium flavigriseum</name>
    <dbReference type="NCBI Taxonomy" id="373681"/>
    <lineage>
        <taxon>Bacteria</taxon>
        <taxon>Bacillati</taxon>
        <taxon>Actinomycetota</taxon>
        <taxon>Actinomycetes</taxon>
        <taxon>Micromonosporales</taxon>
        <taxon>Micromonosporaceae</taxon>
        <taxon>Planosporangium</taxon>
    </lineage>
</organism>
<name>A0A8J3PND4_9ACTN</name>
<evidence type="ECO:0008006" key="4">
    <source>
        <dbReference type="Google" id="ProtNLM"/>
    </source>
</evidence>
<dbReference type="EMBL" id="BONU01000012">
    <property type="protein sequence ID" value="GIG73826.1"/>
    <property type="molecule type" value="Genomic_DNA"/>
</dbReference>